<dbReference type="GO" id="GO:0031956">
    <property type="term" value="F:medium-chain fatty acid-CoA ligase activity"/>
    <property type="evidence" value="ECO:0007669"/>
    <property type="project" value="TreeGrafter"/>
</dbReference>
<protein>
    <submittedName>
        <fullName evidence="5">RfbL protein</fullName>
    </submittedName>
</protein>
<dbReference type="PATRIC" id="fig|345073.21.peg.269"/>
<dbReference type="InterPro" id="IPR045851">
    <property type="entry name" value="AMP-bd_C_sf"/>
</dbReference>
<gene>
    <name evidence="5" type="primary">rfbL</name>
    <name evidence="5" type="ordered locus">VC0395_A2629</name>
</gene>
<dbReference type="eggNOG" id="COG0318">
    <property type="taxonomic scope" value="Bacteria"/>
</dbReference>
<dbReference type="Proteomes" id="UP000000249">
    <property type="component" value="Chromosome 1"/>
</dbReference>
<dbReference type="OrthoDB" id="5817163at2"/>
<keyword evidence="2" id="KW-0436">Ligase</keyword>
<feature type="domain" description="AMP-dependent synthetase/ligase" evidence="3">
    <location>
        <begin position="10"/>
        <end position="336"/>
    </location>
</feature>
<dbReference type="Gene3D" id="3.30.300.30">
    <property type="match status" value="1"/>
</dbReference>
<accession>A0A0H3AI23</accession>
<dbReference type="KEGG" id="vcr:VC395_0281"/>
<dbReference type="PANTHER" id="PTHR43201:SF5">
    <property type="entry name" value="MEDIUM-CHAIN ACYL-COA LIGASE ACSF2, MITOCHONDRIAL"/>
    <property type="match status" value="1"/>
</dbReference>
<feature type="domain" description="AMP-binding enzyme C-terminal" evidence="4">
    <location>
        <begin position="385"/>
        <end position="462"/>
    </location>
</feature>
<dbReference type="InterPro" id="IPR042099">
    <property type="entry name" value="ANL_N_sf"/>
</dbReference>
<reference evidence="5 6" key="1">
    <citation type="submission" date="2007-03" db="EMBL/GenBank/DDBJ databases">
        <authorList>
            <person name="Heidelberg J."/>
        </authorList>
    </citation>
    <scope>NUCLEOTIDE SEQUENCE [LARGE SCALE GENOMIC DNA]</scope>
    <source>
        <strain evidence="6">ATCC 39541 / Classical Ogawa 395 / O395</strain>
    </source>
</reference>
<dbReference type="KEGG" id="vco:VC0395_A2629"/>
<dbReference type="InterPro" id="IPR020845">
    <property type="entry name" value="AMP-binding_CS"/>
</dbReference>
<dbReference type="GO" id="GO:0006631">
    <property type="term" value="P:fatty acid metabolic process"/>
    <property type="evidence" value="ECO:0007669"/>
    <property type="project" value="TreeGrafter"/>
</dbReference>
<comment type="similarity">
    <text evidence="1">Belongs to the ATP-dependent AMP-binding enzyme family.</text>
</comment>
<dbReference type="PANTHER" id="PTHR43201">
    <property type="entry name" value="ACYL-COA SYNTHETASE"/>
    <property type="match status" value="1"/>
</dbReference>
<evidence type="ECO:0000313" key="5">
    <source>
        <dbReference type="EMBL" id="ABQ19981.1"/>
    </source>
</evidence>
<proteinExistence type="inferred from homology"/>
<dbReference type="Pfam" id="PF00501">
    <property type="entry name" value="AMP-binding"/>
    <property type="match status" value="1"/>
</dbReference>
<dbReference type="AlphaFoldDB" id="A0A0H3AI23"/>
<dbReference type="Gene3D" id="3.40.50.12780">
    <property type="entry name" value="N-terminal domain of ligase-like"/>
    <property type="match status" value="1"/>
</dbReference>
<sequence length="471" mass="52572">MSVVERIFNHSESRPDCIAVYENDRTISYENLASDIKKTAAKLVSLGVTSEDAVLVRSNNSYSFILLYFSIHYVGAKFVNVAPDSDVSYVSFIEDKVNPKLFIEKSQDFIRNIDSYTFDNIFPPQARGIADIMFTSGTTGEPKGVLLSHKSLVLATEHIISHVKNTNEDVELLLMPLSHSFAMARMRTSLFAGGAIVVGCSFKQLKSVFKAIEFYKVTGLGLVPSAWSYITLMTKDLIRKYSEQLNFIEFGSAHFPFEDKKQVAEWFPNTNVVMHYGLTEVSRATFIDFHNDDINAVGHRYRGADFKIIDNKGAEVIEGEEGEIVFKAPWMLDGYFENSQLTSDCFVEGYFKTGDLGRVVGDYLFLTGRLKEIINVGGKKVSPDQVEKVLSEALGVQECACAALSDANMGEVVQAYIVVKSGWDCENVISNIKETINGQLPMHMRPKKYSIVSALPKTVSGKVQRYKLSSE</sequence>
<dbReference type="InterPro" id="IPR000873">
    <property type="entry name" value="AMP-dep_synth/lig_dom"/>
</dbReference>
<evidence type="ECO:0000256" key="1">
    <source>
        <dbReference type="ARBA" id="ARBA00006432"/>
    </source>
</evidence>
<evidence type="ECO:0000259" key="4">
    <source>
        <dbReference type="Pfam" id="PF13193"/>
    </source>
</evidence>
<dbReference type="CDD" id="cd17635">
    <property type="entry name" value="FADD10"/>
    <property type="match status" value="1"/>
</dbReference>
<dbReference type="RefSeq" id="WP_000117645.1">
    <property type="nucleotide sequence ID" value="NC_009457.1"/>
</dbReference>
<evidence type="ECO:0000256" key="2">
    <source>
        <dbReference type="ARBA" id="ARBA00022598"/>
    </source>
</evidence>
<dbReference type="SUPFAM" id="SSF56801">
    <property type="entry name" value="Acetyl-CoA synthetase-like"/>
    <property type="match status" value="1"/>
</dbReference>
<evidence type="ECO:0000313" key="6">
    <source>
        <dbReference type="Proteomes" id="UP000000249"/>
    </source>
</evidence>
<dbReference type="PROSITE" id="PS00455">
    <property type="entry name" value="AMP_BINDING"/>
    <property type="match status" value="1"/>
</dbReference>
<dbReference type="InterPro" id="IPR025110">
    <property type="entry name" value="AMP-bd_C"/>
</dbReference>
<name>A0A0H3AI23_VIBC3</name>
<dbReference type="Pfam" id="PF13193">
    <property type="entry name" value="AMP-binding_C"/>
    <property type="match status" value="1"/>
</dbReference>
<dbReference type="FunFam" id="3.30.300.30:FF:000062">
    <property type="entry name" value="RfbL protein"/>
    <property type="match status" value="1"/>
</dbReference>
<evidence type="ECO:0000259" key="3">
    <source>
        <dbReference type="Pfam" id="PF00501"/>
    </source>
</evidence>
<organism evidence="5 6">
    <name type="scientific">Vibrio cholerae serotype O1 (strain ATCC 39541 / Classical Ogawa 395 / O395)</name>
    <dbReference type="NCBI Taxonomy" id="345073"/>
    <lineage>
        <taxon>Bacteria</taxon>
        <taxon>Pseudomonadati</taxon>
        <taxon>Pseudomonadota</taxon>
        <taxon>Gammaproteobacteria</taxon>
        <taxon>Vibrionales</taxon>
        <taxon>Vibrionaceae</taxon>
        <taxon>Vibrio</taxon>
    </lineage>
</organism>
<dbReference type="EMBL" id="CP000627">
    <property type="protein sequence ID" value="ABQ19981.1"/>
    <property type="molecule type" value="Genomic_DNA"/>
</dbReference>